<dbReference type="PANTHER" id="PTHR12993:SF29">
    <property type="entry name" value="BLR3841 PROTEIN"/>
    <property type="match status" value="1"/>
</dbReference>
<dbReference type="GO" id="GO:0016811">
    <property type="term" value="F:hydrolase activity, acting on carbon-nitrogen (but not peptide) bonds, in linear amides"/>
    <property type="evidence" value="ECO:0007669"/>
    <property type="project" value="TreeGrafter"/>
</dbReference>
<gene>
    <name evidence="1" type="ORF">AVDCRST_MAG27-1982</name>
</gene>
<dbReference type="Gene3D" id="3.40.50.10320">
    <property type="entry name" value="LmbE-like"/>
    <property type="match status" value="1"/>
</dbReference>
<reference evidence="1" key="1">
    <citation type="submission" date="2020-02" db="EMBL/GenBank/DDBJ databases">
        <authorList>
            <person name="Meier V. D."/>
        </authorList>
    </citation>
    <scope>NUCLEOTIDE SEQUENCE</scope>
    <source>
        <strain evidence="1">AVDCRST_MAG27</strain>
    </source>
</reference>
<sequence>MSDAWRAGEWLRVAESDLPLVTDLPSLLGSEGGALVLAPHPDDESLGCGGLLAACAAAGRSARVLVISDGTGSHPRSKAWPPARLAALRREETGAAIERLGLDPGRDLGFLGFPDTAVPKEGPGFDEAVRKVLEFAGAGPVSLFCTWEHDPHCDHAASFAVALAAARSLPHGTRLFAYPVWGLAFAYPIPGFPLPPEPLVPAPPRGLRLDIRRQLEAKRQAVAAHLSQTSALIDDDPGGFRLPPEALALAFRPQELFLEEALR</sequence>
<dbReference type="AlphaFoldDB" id="A0A6J4IEJ1"/>
<dbReference type="SUPFAM" id="SSF102588">
    <property type="entry name" value="LmbE-like"/>
    <property type="match status" value="1"/>
</dbReference>
<protein>
    <submittedName>
        <fullName evidence="1">LmbE-like protein</fullName>
    </submittedName>
</protein>
<dbReference type="Pfam" id="PF02585">
    <property type="entry name" value="PIG-L"/>
    <property type="match status" value="1"/>
</dbReference>
<organism evidence="1">
    <name type="scientific">uncultured Craurococcus sp</name>
    <dbReference type="NCBI Taxonomy" id="1135998"/>
    <lineage>
        <taxon>Bacteria</taxon>
        <taxon>Pseudomonadati</taxon>
        <taxon>Pseudomonadota</taxon>
        <taxon>Alphaproteobacteria</taxon>
        <taxon>Acetobacterales</taxon>
        <taxon>Acetobacteraceae</taxon>
        <taxon>Craurococcus</taxon>
        <taxon>environmental samples</taxon>
    </lineage>
</organism>
<dbReference type="EMBL" id="CADCTD010000081">
    <property type="protein sequence ID" value="CAA9249645.1"/>
    <property type="molecule type" value="Genomic_DNA"/>
</dbReference>
<dbReference type="PANTHER" id="PTHR12993">
    <property type="entry name" value="N-ACETYLGLUCOSAMINYL-PHOSPHATIDYLINOSITOL DE-N-ACETYLASE-RELATED"/>
    <property type="match status" value="1"/>
</dbReference>
<accession>A0A6J4IEJ1</accession>
<proteinExistence type="predicted"/>
<dbReference type="InterPro" id="IPR003737">
    <property type="entry name" value="GlcNAc_PI_deacetylase-related"/>
</dbReference>
<name>A0A6J4IEJ1_9PROT</name>
<evidence type="ECO:0000313" key="1">
    <source>
        <dbReference type="EMBL" id="CAA9249645.1"/>
    </source>
</evidence>
<dbReference type="InterPro" id="IPR024078">
    <property type="entry name" value="LmbE-like_dom_sf"/>
</dbReference>